<dbReference type="STRING" id="36842.SAMN02194393_02684"/>
<dbReference type="SUPFAM" id="SSF102114">
    <property type="entry name" value="Radical SAM enzymes"/>
    <property type="match status" value="1"/>
</dbReference>
<reference evidence="8 9" key="1">
    <citation type="submission" date="2017-02" db="EMBL/GenBank/DDBJ databases">
        <authorList>
            <person name="Peterson S.W."/>
        </authorList>
    </citation>
    <scope>NUCLEOTIDE SEQUENCE [LARGE SCALE GENOMIC DNA]</scope>
    <source>
        <strain evidence="8 9">M1</strain>
    </source>
</reference>
<feature type="binding site" evidence="6">
    <location>
        <position position="82"/>
    </location>
    <ligand>
        <name>[4Fe-4S] cluster</name>
        <dbReference type="ChEBI" id="CHEBI:49883"/>
        <note>4Fe-4S-S-AdoMet</note>
    </ligand>
</feature>
<dbReference type="SMART" id="SM00729">
    <property type="entry name" value="Elp3"/>
    <property type="match status" value="1"/>
</dbReference>
<dbReference type="CDD" id="cd01335">
    <property type="entry name" value="Radical_SAM"/>
    <property type="match status" value="1"/>
</dbReference>
<dbReference type="Pfam" id="PF04055">
    <property type="entry name" value="Radical_SAM"/>
    <property type="match status" value="1"/>
</dbReference>
<keyword evidence="1" id="KW-0004">4Fe-4S</keyword>
<dbReference type="NCBIfam" id="TIGR04337">
    <property type="entry name" value="AmmeMemoSam_rS"/>
    <property type="match status" value="1"/>
</dbReference>
<keyword evidence="3 6" id="KW-0479">Metal-binding</keyword>
<dbReference type="InterPro" id="IPR058240">
    <property type="entry name" value="rSAM_sf"/>
</dbReference>
<sequence>MLNNALFYEKYNEKIKCFLCPHNCIIDKGQFGLCSVRTNKDGSLKTINYGEITAIAKDPIEKKPLYHFKPTKNILSVGSFGCNFSCDFCQNHRIAHNKPKSDFLSPDKLIKISLDLKNNVGIAFTYNEPTIWYEYIYDVSKRVKENYPNLSIVLVTNGYMEREPLLRILPYIDAMNIDLKSFNQKYYKKTCGGNLNNVLRTIEKAVKKCHVEITTLLVNGINDSKEEIEEIASYLGRLDKNIPLHLSRYFPAYKMNYPPTEIDVMIRSRKIAQKYLNYVYLGNIANVDNSTYCPQCNKLLIERKGFFSKIYIGDNICPECGYDLQILL</sequence>
<dbReference type="InterPro" id="IPR034457">
    <property type="entry name" value="Organic_radical-activating"/>
</dbReference>
<dbReference type="InterPro" id="IPR027596">
    <property type="entry name" value="AmmeMemoSam_rS"/>
</dbReference>
<dbReference type="PROSITE" id="PS51918">
    <property type="entry name" value="RADICAL_SAM"/>
    <property type="match status" value="1"/>
</dbReference>
<name>A0A1T5LAW9_9FIRM</name>
<evidence type="ECO:0000256" key="2">
    <source>
        <dbReference type="ARBA" id="ARBA00022691"/>
    </source>
</evidence>
<feature type="binding site" evidence="6">
    <location>
        <position position="86"/>
    </location>
    <ligand>
        <name>[4Fe-4S] cluster</name>
        <dbReference type="ChEBI" id="CHEBI:49883"/>
        <note>4Fe-4S-S-AdoMet</note>
    </ligand>
</feature>
<dbReference type="GO" id="GO:0046872">
    <property type="term" value="F:metal ion binding"/>
    <property type="evidence" value="ECO:0007669"/>
    <property type="project" value="UniProtKB-KW"/>
</dbReference>
<gene>
    <name evidence="8" type="ORF">SAMN02194393_02684</name>
</gene>
<dbReference type="Gene3D" id="3.20.20.70">
    <property type="entry name" value="Aldolase class I"/>
    <property type="match status" value="1"/>
</dbReference>
<dbReference type="InterPro" id="IPR016431">
    <property type="entry name" value="Pyrv-formate_lyase-activ_prd"/>
</dbReference>
<evidence type="ECO:0000259" key="7">
    <source>
        <dbReference type="PROSITE" id="PS51918"/>
    </source>
</evidence>
<evidence type="ECO:0000256" key="5">
    <source>
        <dbReference type="ARBA" id="ARBA00023014"/>
    </source>
</evidence>
<comment type="cofactor">
    <cofactor evidence="6">
        <name>[4Fe-4S] cluster</name>
        <dbReference type="ChEBI" id="CHEBI:49883"/>
    </cofactor>
    <text evidence="6">Binds 1 [4Fe-4S] cluster. The cluster is coordinated with 3 cysteines and an exchangeable S-adenosyl-L-methionine.</text>
</comment>
<dbReference type="GO" id="GO:0051539">
    <property type="term" value="F:4 iron, 4 sulfur cluster binding"/>
    <property type="evidence" value="ECO:0007669"/>
    <property type="project" value="UniProtKB-KW"/>
</dbReference>
<keyword evidence="4 6" id="KW-0408">Iron</keyword>
<dbReference type="SFLD" id="SFLDG01101">
    <property type="entry name" value="Uncharacterised_Radical_SAM_Su"/>
    <property type="match status" value="1"/>
</dbReference>
<evidence type="ECO:0000256" key="4">
    <source>
        <dbReference type="ARBA" id="ARBA00023004"/>
    </source>
</evidence>
<dbReference type="Proteomes" id="UP000190285">
    <property type="component" value="Unassembled WGS sequence"/>
</dbReference>
<dbReference type="PANTHER" id="PTHR30352:SF5">
    <property type="entry name" value="PYRUVATE FORMATE-LYASE 1-ACTIVATING ENZYME"/>
    <property type="match status" value="1"/>
</dbReference>
<dbReference type="InterPro" id="IPR013785">
    <property type="entry name" value="Aldolase_TIM"/>
</dbReference>
<keyword evidence="5 6" id="KW-0411">Iron-sulfur</keyword>
<protein>
    <submittedName>
        <fullName evidence="8">Pyruvate formate lyase activating enzyme</fullName>
    </submittedName>
</protein>
<dbReference type="AlphaFoldDB" id="A0A1T5LAW9"/>
<keyword evidence="8" id="KW-0456">Lyase</keyword>
<dbReference type="InterPro" id="IPR007197">
    <property type="entry name" value="rSAM"/>
</dbReference>
<dbReference type="EMBL" id="FUZT01000006">
    <property type="protein sequence ID" value="SKC73103.1"/>
    <property type="molecule type" value="Genomic_DNA"/>
</dbReference>
<dbReference type="SFLD" id="SFLDS00029">
    <property type="entry name" value="Radical_SAM"/>
    <property type="match status" value="1"/>
</dbReference>
<evidence type="ECO:0000256" key="1">
    <source>
        <dbReference type="ARBA" id="ARBA00022485"/>
    </source>
</evidence>
<keyword evidence="2 6" id="KW-0949">S-adenosyl-L-methionine</keyword>
<accession>A0A1T5LAW9</accession>
<dbReference type="OrthoDB" id="9778883at2"/>
<evidence type="ECO:0000256" key="6">
    <source>
        <dbReference type="PIRSR" id="PIRSR004869-50"/>
    </source>
</evidence>
<feature type="domain" description="Radical SAM core" evidence="7">
    <location>
        <begin position="67"/>
        <end position="281"/>
    </location>
</feature>
<feature type="binding site" evidence="6">
    <location>
        <position position="89"/>
    </location>
    <ligand>
        <name>[4Fe-4S] cluster</name>
        <dbReference type="ChEBI" id="CHEBI:49883"/>
        <note>4Fe-4S-S-AdoMet</note>
    </ligand>
</feature>
<evidence type="ECO:0000313" key="9">
    <source>
        <dbReference type="Proteomes" id="UP000190285"/>
    </source>
</evidence>
<keyword evidence="9" id="KW-1185">Reference proteome</keyword>
<evidence type="ECO:0000256" key="3">
    <source>
        <dbReference type="ARBA" id="ARBA00022723"/>
    </source>
</evidence>
<keyword evidence="8" id="KW-0670">Pyruvate</keyword>
<dbReference type="PANTHER" id="PTHR30352">
    <property type="entry name" value="PYRUVATE FORMATE-LYASE-ACTIVATING ENZYME"/>
    <property type="match status" value="1"/>
</dbReference>
<organism evidence="8 9">
    <name type="scientific">Maledivibacter halophilus</name>
    <dbReference type="NCBI Taxonomy" id="36842"/>
    <lineage>
        <taxon>Bacteria</taxon>
        <taxon>Bacillati</taxon>
        <taxon>Bacillota</taxon>
        <taxon>Clostridia</taxon>
        <taxon>Peptostreptococcales</taxon>
        <taxon>Caminicellaceae</taxon>
        <taxon>Maledivibacter</taxon>
    </lineage>
</organism>
<dbReference type="GO" id="GO:0016829">
    <property type="term" value="F:lyase activity"/>
    <property type="evidence" value="ECO:0007669"/>
    <property type="project" value="UniProtKB-KW"/>
</dbReference>
<dbReference type="InterPro" id="IPR006638">
    <property type="entry name" value="Elp3/MiaA/NifB-like_rSAM"/>
</dbReference>
<evidence type="ECO:0000313" key="8">
    <source>
        <dbReference type="EMBL" id="SKC73103.1"/>
    </source>
</evidence>
<dbReference type="PIRSF" id="PIRSF004869">
    <property type="entry name" value="PflX_prd"/>
    <property type="match status" value="1"/>
</dbReference>
<proteinExistence type="predicted"/>